<dbReference type="GO" id="GO:0016787">
    <property type="term" value="F:hydrolase activity"/>
    <property type="evidence" value="ECO:0007669"/>
    <property type="project" value="InterPro"/>
</dbReference>
<dbReference type="InterPro" id="IPR052963">
    <property type="entry name" value="Pantetheine_PDE"/>
</dbReference>
<dbReference type="PANTHER" id="PTHR36492">
    <property type="match status" value="1"/>
</dbReference>
<dbReference type="Gene3D" id="3.60.21.10">
    <property type="match status" value="1"/>
</dbReference>
<evidence type="ECO:0000256" key="1">
    <source>
        <dbReference type="SAM" id="MobiDB-lite"/>
    </source>
</evidence>
<dbReference type="RefSeq" id="WP_203918251.1">
    <property type="nucleotide sequence ID" value="NZ_BONZ01000027.1"/>
</dbReference>
<accession>A0A8J3QS44</accession>
<sequence length="289" mass="32908">MVGDPSGKVFAISDIHVAYPENRRIVEQLAPESPGDWLLLAGDVGETFADIEWALRLLSERFATVIWTPGNHELWTPRPDPVQLRGEFRYRRLVEVCRELGVLTPEDPYPVWRGEGGPVTIAPLFLLYDYTFRPDGYPTREAALARAYEVGVVCTDEFLLHPDPYPSRQAWCAQRVAVTEQLLAARDPALPTVLVNHFPLIREPTRVLRYPEFAQWCGTERTDDWHVRFGAVTVVYGHLHIPRTIWRDGVPFEEVSLGYPREWRPRSGAPGRLRQILPSPESRGNLPPG</sequence>
<gene>
    <name evidence="3" type="ORF">Raf01_27600</name>
</gene>
<dbReference type="EMBL" id="BONZ01000027">
    <property type="protein sequence ID" value="GIH14588.1"/>
    <property type="molecule type" value="Genomic_DNA"/>
</dbReference>
<dbReference type="CDD" id="cd00838">
    <property type="entry name" value="MPP_superfamily"/>
    <property type="match status" value="1"/>
</dbReference>
<organism evidence="3 4">
    <name type="scientific">Rugosimonospora africana</name>
    <dbReference type="NCBI Taxonomy" id="556532"/>
    <lineage>
        <taxon>Bacteria</taxon>
        <taxon>Bacillati</taxon>
        <taxon>Actinomycetota</taxon>
        <taxon>Actinomycetes</taxon>
        <taxon>Micromonosporales</taxon>
        <taxon>Micromonosporaceae</taxon>
        <taxon>Rugosimonospora</taxon>
    </lineage>
</organism>
<dbReference type="PANTHER" id="PTHR36492:SF2">
    <property type="entry name" value="[ACYL-CARRIER-PROTEIN] PHOSPHODIESTERASE PPTH"/>
    <property type="match status" value="1"/>
</dbReference>
<dbReference type="Pfam" id="PF00149">
    <property type="entry name" value="Metallophos"/>
    <property type="match status" value="1"/>
</dbReference>
<name>A0A8J3QS44_9ACTN</name>
<dbReference type="Proteomes" id="UP000642748">
    <property type="component" value="Unassembled WGS sequence"/>
</dbReference>
<proteinExistence type="predicted"/>
<evidence type="ECO:0000259" key="2">
    <source>
        <dbReference type="Pfam" id="PF00149"/>
    </source>
</evidence>
<feature type="domain" description="Calcineurin-like phosphoesterase" evidence="2">
    <location>
        <begin position="8"/>
        <end position="242"/>
    </location>
</feature>
<dbReference type="InterPro" id="IPR004843">
    <property type="entry name" value="Calcineurin-like_PHP"/>
</dbReference>
<keyword evidence="4" id="KW-1185">Reference proteome</keyword>
<evidence type="ECO:0000313" key="3">
    <source>
        <dbReference type="EMBL" id="GIH14588.1"/>
    </source>
</evidence>
<feature type="region of interest" description="Disordered" evidence="1">
    <location>
        <begin position="270"/>
        <end position="289"/>
    </location>
</feature>
<evidence type="ECO:0000313" key="4">
    <source>
        <dbReference type="Proteomes" id="UP000642748"/>
    </source>
</evidence>
<dbReference type="SUPFAM" id="SSF56300">
    <property type="entry name" value="Metallo-dependent phosphatases"/>
    <property type="match status" value="1"/>
</dbReference>
<protein>
    <submittedName>
        <fullName evidence="3">Metallophosphoesterase</fullName>
    </submittedName>
</protein>
<comment type="caution">
    <text evidence="3">The sequence shown here is derived from an EMBL/GenBank/DDBJ whole genome shotgun (WGS) entry which is preliminary data.</text>
</comment>
<reference evidence="3" key="1">
    <citation type="submission" date="2021-01" db="EMBL/GenBank/DDBJ databases">
        <title>Whole genome shotgun sequence of Rugosimonospora africana NBRC 104875.</title>
        <authorList>
            <person name="Komaki H."/>
            <person name="Tamura T."/>
        </authorList>
    </citation>
    <scope>NUCLEOTIDE SEQUENCE</scope>
    <source>
        <strain evidence="3">NBRC 104875</strain>
    </source>
</reference>
<dbReference type="AlphaFoldDB" id="A0A8J3QS44"/>
<dbReference type="InterPro" id="IPR029052">
    <property type="entry name" value="Metallo-depent_PP-like"/>
</dbReference>